<dbReference type="STRING" id="158607.A0A2P5HKQ3"/>
<keyword evidence="1" id="KW-0067">ATP-binding</keyword>
<dbReference type="Gene3D" id="1.10.8.60">
    <property type="match status" value="1"/>
</dbReference>
<keyword evidence="1" id="KW-0805">Transcription regulation</keyword>
<name>A0A2P5HKQ3_DIAHE</name>
<evidence type="ECO:0000313" key="4">
    <source>
        <dbReference type="Proteomes" id="UP000094444"/>
    </source>
</evidence>
<dbReference type="GO" id="GO:0016887">
    <property type="term" value="F:ATP hydrolysis activity"/>
    <property type="evidence" value="ECO:0007669"/>
    <property type="project" value="RHEA"/>
</dbReference>
<comment type="catalytic activity">
    <reaction evidence="1">
        <text>ATP + H2O = ADP + phosphate + H(+)</text>
        <dbReference type="Rhea" id="RHEA:13065"/>
        <dbReference type="ChEBI" id="CHEBI:15377"/>
        <dbReference type="ChEBI" id="CHEBI:15378"/>
        <dbReference type="ChEBI" id="CHEBI:30616"/>
        <dbReference type="ChEBI" id="CHEBI:43474"/>
        <dbReference type="ChEBI" id="CHEBI:456216"/>
        <dbReference type="EC" id="3.6.4.12"/>
    </reaction>
</comment>
<keyword evidence="1" id="KW-0156">Chromatin regulator</keyword>
<protein>
    <recommendedName>
        <fullName evidence="1">RuvB-like helicase</fullName>
        <ecNumber evidence="1">3.6.4.12</ecNumber>
    </recommendedName>
</protein>
<keyword evidence="1" id="KW-0547">Nucleotide-binding</keyword>
<dbReference type="PANTHER" id="PTHR11093">
    <property type="entry name" value="RUVB-RELATED REPTIN AND PONTIN"/>
    <property type="match status" value="1"/>
</dbReference>
<dbReference type="GO" id="GO:0006325">
    <property type="term" value="P:chromatin organization"/>
    <property type="evidence" value="ECO:0007669"/>
    <property type="project" value="UniProtKB-KW"/>
</dbReference>
<feature type="domain" description="RuvB-like AAA-lid" evidence="2">
    <location>
        <begin position="2"/>
        <end position="49"/>
    </location>
</feature>
<dbReference type="InterPro" id="IPR027238">
    <property type="entry name" value="RuvB-like"/>
</dbReference>
<comment type="subcellular location">
    <subcellularLocation>
        <location evidence="1">Nucleus</location>
    </subcellularLocation>
</comment>
<keyword evidence="1" id="KW-0804">Transcription</keyword>
<comment type="function">
    <text evidence="1">DNA helicase participates in several chromatin remodeling complexes, including the SWR1 and the INO80 complexes.</text>
</comment>
<dbReference type="InterPro" id="IPR041048">
    <property type="entry name" value="RuvB-like_C"/>
</dbReference>
<keyword evidence="1" id="KW-0227">DNA damage</keyword>
<keyword evidence="1" id="KW-0378">Hydrolase</keyword>
<dbReference type="GO" id="GO:0006281">
    <property type="term" value="P:DNA repair"/>
    <property type="evidence" value="ECO:0007669"/>
    <property type="project" value="UniProtKB-KW"/>
</dbReference>
<dbReference type="AlphaFoldDB" id="A0A2P5HKQ3"/>
<comment type="similarity">
    <text evidence="1">Belongs to the RuvB family.</text>
</comment>
<sequence length="86" mass="9305">MALLAKIGQEAGLRYASNLITTSQLVAAKRRQKQVSVDDVQRSFKLFYDSSRSVSFVAASEKRLIGDDGAVDFSVANGNGESMDMS</sequence>
<keyword evidence="1" id="KW-0234">DNA repair</keyword>
<accession>A0A2P5HKQ3</accession>
<dbReference type="Proteomes" id="UP000094444">
    <property type="component" value="Unassembled WGS sequence"/>
</dbReference>
<dbReference type="GO" id="GO:0005524">
    <property type="term" value="F:ATP binding"/>
    <property type="evidence" value="ECO:0007669"/>
    <property type="project" value="UniProtKB-KW"/>
</dbReference>
<keyword evidence="1" id="KW-0347">Helicase</keyword>
<keyword evidence="4" id="KW-1185">Reference proteome</keyword>
<dbReference type="EMBL" id="MAVT02001468">
    <property type="protein sequence ID" value="POS70835.1"/>
    <property type="molecule type" value="Genomic_DNA"/>
</dbReference>
<dbReference type="InParanoid" id="A0A2P5HKQ3"/>
<organism evidence="3 4">
    <name type="scientific">Diaporthe helianthi</name>
    <dbReference type="NCBI Taxonomy" id="158607"/>
    <lineage>
        <taxon>Eukaryota</taxon>
        <taxon>Fungi</taxon>
        <taxon>Dikarya</taxon>
        <taxon>Ascomycota</taxon>
        <taxon>Pezizomycotina</taxon>
        <taxon>Sordariomycetes</taxon>
        <taxon>Sordariomycetidae</taxon>
        <taxon>Diaporthales</taxon>
        <taxon>Diaporthaceae</taxon>
        <taxon>Diaporthe</taxon>
    </lineage>
</organism>
<dbReference type="OrthoDB" id="10060499at2759"/>
<evidence type="ECO:0000256" key="1">
    <source>
        <dbReference type="RuleBase" id="RU363048"/>
    </source>
</evidence>
<reference evidence="3" key="1">
    <citation type="submission" date="2017-09" db="EMBL/GenBank/DDBJ databases">
        <title>Polyketide synthases of a Diaporthe helianthi virulent isolate.</title>
        <authorList>
            <person name="Baroncelli R."/>
        </authorList>
    </citation>
    <scope>NUCLEOTIDE SEQUENCE [LARGE SCALE GENOMIC DNA]</scope>
    <source>
        <strain evidence="3">7/96</strain>
    </source>
</reference>
<dbReference type="GO" id="GO:0005634">
    <property type="term" value="C:nucleus"/>
    <property type="evidence" value="ECO:0007669"/>
    <property type="project" value="UniProtKB-SubCell"/>
</dbReference>
<dbReference type="GO" id="GO:0003678">
    <property type="term" value="F:DNA helicase activity"/>
    <property type="evidence" value="ECO:0007669"/>
    <property type="project" value="UniProtKB-EC"/>
</dbReference>
<comment type="caution">
    <text evidence="3">The sequence shown here is derived from an EMBL/GenBank/DDBJ whole genome shotgun (WGS) entry which is preliminary data.</text>
</comment>
<keyword evidence="1" id="KW-0539">Nucleus</keyword>
<dbReference type="EC" id="3.6.4.12" evidence="1"/>
<evidence type="ECO:0000259" key="2">
    <source>
        <dbReference type="Pfam" id="PF17856"/>
    </source>
</evidence>
<evidence type="ECO:0000313" key="3">
    <source>
        <dbReference type="EMBL" id="POS70835.1"/>
    </source>
</evidence>
<proteinExistence type="inferred from homology"/>
<gene>
    <name evidence="3" type="ORF">DHEL01_v210768</name>
</gene>
<dbReference type="Pfam" id="PF17856">
    <property type="entry name" value="TIP49_C"/>
    <property type="match status" value="1"/>
</dbReference>